<protein>
    <submittedName>
        <fullName evidence="8 9">LIM zinc-binding domain-containing protein</fullName>
    </submittedName>
</protein>
<feature type="compositionally biased region" description="Basic and acidic residues" evidence="5">
    <location>
        <begin position="1"/>
        <end position="14"/>
    </location>
</feature>
<evidence type="ECO:0000256" key="1">
    <source>
        <dbReference type="ARBA" id="ARBA00022723"/>
    </source>
</evidence>
<feature type="region of interest" description="Disordered" evidence="5">
    <location>
        <begin position="329"/>
        <end position="364"/>
    </location>
</feature>
<evidence type="ECO:0000313" key="9">
    <source>
        <dbReference type="WBParaSite" id="maker-uti_cns_0003246-snap-gene-0.19-mRNA-1"/>
    </source>
</evidence>
<reference evidence="8 9" key="1">
    <citation type="submission" date="2016-11" db="UniProtKB">
        <authorList>
            <consortium name="WormBaseParasite"/>
        </authorList>
    </citation>
    <scope>IDENTIFICATION</scope>
</reference>
<dbReference type="WBParaSite" id="maker-uti_cns_0002421-snap-gene-0.6-mRNA-1">
    <property type="protein sequence ID" value="maker-uti_cns_0002421-snap-gene-0.6-mRNA-1"/>
    <property type="gene ID" value="maker-uti_cns_0002421-snap-gene-0.6"/>
</dbReference>
<dbReference type="GO" id="GO:0046872">
    <property type="term" value="F:metal ion binding"/>
    <property type="evidence" value="ECO:0007669"/>
    <property type="project" value="UniProtKB-KW"/>
</dbReference>
<keyword evidence="2 4" id="KW-0862">Zinc</keyword>
<evidence type="ECO:0000259" key="6">
    <source>
        <dbReference type="PROSITE" id="PS50023"/>
    </source>
</evidence>
<evidence type="ECO:0000256" key="4">
    <source>
        <dbReference type="PROSITE-ProRule" id="PRU00125"/>
    </source>
</evidence>
<dbReference type="WBParaSite" id="maker-uti_cns_0003246-snap-gene-0.19-mRNA-1">
    <property type="protein sequence ID" value="maker-uti_cns_0003246-snap-gene-0.19-mRNA-1"/>
    <property type="gene ID" value="maker-uti_cns_0003246-snap-gene-0.19"/>
</dbReference>
<evidence type="ECO:0000256" key="2">
    <source>
        <dbReference type="ARBA" id="ARBA00022833"/>
    </source>
</evidence>
<organism evidence="7 8">
    <name type="scientific">Macrostomum lignano</name>
    <dbReference type="NCBI Taxonomy" id="282301"/>
    <lineage>
        <taxon>Eukaryota</taxon>
        <taxon>Metazoa</taxon>
        <taxon>Spiralia</taxon>
        <taxon>Lophotrochozoa</taxon>
        <taxon>Platyhelminthes</taxon>
        <taxon>Rhabditophora</taxon>
        <taxon>Macrostomorpha</taxon>
        <taxon>Macrostomida</taxon>
        <taxon>Macrostomidae</taxon>
        <taxon>Macrostomum</taxon>
    </lineage>
</organism>
<evidence type="ECO:0000313" key="7">
    <source>
        <dbReference type="Proteomes" id="UP000095280"/>
    </source>
</evidence>
<feature type="compositionally biased region" description="Basic and acidic residues" evidence="5">
    <location>
        <begin position="355"/>
        <end position="364"/>
    </location>
</feature>
<dbReference type="AlphaFoldDB" id="A0A1I8GLP9"/>
<name>A0A1I8GLP9_9PLAT</name>
<feature type="compositionally biased region" description="Polar residues" evidence="5">
    <location>
        <begin position="17"/>
        <end position="26"/>
    </location>
</feature>
<feature type="region of interest" description="Disordered" evidence="5">
    <location>
        <begin position="1"/>
        <end position="39"/>
    </location>
</feature>
<keyword evidence="3 4" id="KW-0440">LIM domain</keyword>
<evidence type="ECO:0000256" key="3">
    <source>
        <dbReference type="ARBA" id="ARBA00023038"/>
    </source>
</evidence>
<proteinExistence type="predicted"/>
<feature type="domain" description="LIM zinc-binding" evidence="6">
    <location>
        <begin position="235"/>
        <end position="308"/>
    </location>
</feature>
<dbReference type="InterPro" id="IPR001781">
    <property type="entry name" value="Znf_LIM"/>
</dbReference>
<sequence>MAPDDKSANNRVELDISTDSSDNAQPSRPKRIRRPGEDGWLKTFHDPNADRSLLDSLRRCELNPDLPRMRRLNCYCGTAVHRQDSWHVMVLDGTLVCNGCARCHCCGRQSVPNSRKLVSVDGFVLCYTCLHIYGHFRQPKLRIRVQAIAVKDPLQSNTDQSTSVAAVPDNVSNSEYYDLNVPRTNRCCYTPKDDSRRRVRIERYYDPPVRRLPFEDDPCVVPPTYLAEDSGRRQMVCPACNSIALGPSAYTVPAMAQVYHKRCFRCCNCRESLSCGVQVAGISFEYCACEVPLVWCTKPACQTARYLHHKVSKCRLGCIRPGGRIQNDCTQEETETKTHGRRKRQGKQQQQTQGEQRETSEISE</sequence>
<dbReference type="PROSITE" id="PS50023">
    <property type="entry name" value="LIM_DOMAIN_2"/>
    <property type="match status" value="1"/>
</dbReference>
<dbReference type="Gene3D" id="2.10.110.10">
    <property type="entry name" value="Cysteine Rich Protein"/>
    <property type="match status" value="1"/>
</dbReference>
<accession>A0A1I8GLP9</accession>
<keyword evidence="7" id="KW-1185">Reference proteome</keyword>
<dbReference type="PROSITE" id="PS00478">
    <property type="entry name" value="LIM_DOMAIN_1"/>
    <property type="match status" value="1"/>
</dbReference>
<evidence type="ECO:0000313" key="8">
    <source>
        <dbReference type="WBParaSite" id="maker-uti_cns_0002421-snap-gene-0.6-mRNA-1"/>
    </source>
</evidence>
<dbReference type="Proteomes" id="UP000095280">
    <property type="component" value="Unplaced"/>
</dbReference>
<keyword evidence="1 4" id="KW-0479">Metal-binding</keyword>
<evidence type="ECO:0000256" key="5">
    <source>
        <dbReference type="SAM" id="MobiDB-lite"/>
    </source>
</evidence>